<feature type="compositionally biased region" description="Polar residues" evidence="1">
    <location>
        <begin position="96"/>
        <end position="108"/>
    </location>
</feature>
<evidence type="ECO:0000313" key="3">
    <source>
        <dbReference type="EMBL" id="GIZ36569.1"/>
    </source>
</evidence>
<dbReference type="GeneID" id="68285615"/>
<protein>
    <submittedName>
        <fullName evidence="3">Uncharacterized protein</fullName>
    </submittedName>
</protein>
<organism evidence="3 4">
    <name type="scientific">Cercospora kikuchii</name>
    <dbReference type="NCBI Taxonomy" id="84275"/>
    <lineage>
        <taxon>Eukaryota</taxon>
        <taxon>Fungi</taxon>
        <taxon>Dikarya</taxon>
        <taxon>Ascomycota</taxon>
        <taxon>Pezizomycotina</taxon>
        <taxon>Dothideomycetes</taxon>
        <taxon>Dothideomycetidae</taxon>
        <taxon>Mycosphaerellales</taxon>
        <taxon>Mycosphaerellaceae</taxon>
        <taxon>Cercospora</taxon>
    </lineage>
</organism>
<keyword evidence="2" id="KW-0472">Membrane</keyword>
<evidence type="ECO:0000313" key="4">
    <source>
        <dbReference type="Proteomes" id="UP000825890"/>
    </source>
</evidence>
<keyword evidence="2" id="KW-0812">Transmembrane</keyword>
<sequence length="175" mass="20032">MILDIVPIITCIALVVHITFPIIINFARSHSDSFFFYTEAKTSSHDQSLTNTNSFSNNNFFSNTNFFSNNQFSNNDNFFINRKPFITNENTFTSNGKTFTRSSTNPKNSHIKGEGCEQICSPDRMGMKMGRMGNKMGRMEKKMGRTGRKTHCFLRDGGEKGKFEEHVGKIWREAK</sequence>
<reference evidence="3 4" key="1">
    <citation type="submission" date="2021-01" db="EMBL/GenBank/DDBJ databases">
        <title>Cercospora kikuchii MAFF 305040 whole genome shotgun sequence.</title>
        <authorList>
            <person name="Kashiwa T."/>
            <person name="Suzuki T."/>
        </authorList>
    </citation>
    <scope>NUCLEOTIDE SEQUENCE [LARGE SCALE GENOMIC DNA]</scope>
    <source>
        <strain evidence="3 4">MAFF 305040</strain>
    </source>
</reference>
<feature type="region of interest" description="Disordered" evidence="1">
    <location>
        <begin position="96"/>
        <end position="115"/>
    </location>
</feature>
<proteinExistence type="predicted"/>
<dbReference type="EMBL" id="BOLY01000001">
    <property type="protein sequence ID" value="GIZ36569.1"/>
    <property type="molecule type" value="Genomic_DNA"/>
</dbReference>
<keyword evidence="4" id="KW-1185">Reference proteome</keyword>
<evidence type="ECO:0000256" key="1">
    <source>
        <dbReference type="SAM" id="MobiDB-lite"/>
    </source>
</evidence>
<comment type="caution">
    <text evidence="3">The sequence shown here is derived from an EMBL/GenBank/DDBJ whole genome shotgun (WGS) entry which is preliminary data.</text>
</comment>
<accession>A0A9P3FB77</accession>
<dbReference type="RefSeq" id="XP_044651056.1">
    <property type="nucleotide sequence ID" value="XM_044795121.1"/>
</dbReference>
<dbReference type="Proteomes" id="UP000825890">
    <property type="component" value="Unassembled WGS sequence"/>
</dbReference>
<name>A0A9P3FB77_9PEZI</name>
<keyword evidence="2" id="KW-1133">Transmembrane helix</keyword>
<evidence type="ECO:0000256" key="2">
    <source>
        <dbReference type="SAM" id="Phobius"/>
    </source>
</evidence>
<feature type="transmembrane region" description="Helical" evidence="2">
    <location>
        <begin position="6"/>
        <end position="27"/>
    </location>
</feature>
<dbReference type="AlphaFoldDB" id="A0A9P3FB77"/>
<gene>
    <name evidence="3" type="ORF">CKM354_000004000</name>
</gene>